<evidence type="ECO:0000313" key="1">
    <source>
        <dbReference type="EMBL" id="KAJ7024729.1"/>
    </source>
</evidence>
<reference evidence="1" key="1">
    <citation type="submission" date="2023-03" db="EMBL/GenBank/DDBJ databases">
        <title>Massive genome expansion in bonnet fungi (Mycena s.s.) driven by repeated elements and novel gene families across ecological guilds.</title>
        <authorList>
            <consortium name="Lawrence Berkeley National Laboratory"/>
            <person name="Harder C.B."/>
            <person name="Miyauchi S."/>
            <person name="Viragh M."/>
            <person name="Kuo A."/>
            <person name="Thoen E."/>
            <person name="Andreopoulos B."/>
            <person name="Lu D."/>
            <person name="Skrede I."/>
            <person name="Drula E."/>
            <person name="Henrissat B."/>
            <person name="Morin E."/>
            <person name="Kohler A."/>
            <person name="Barry K."/>
            <person name="LaButti K."/>
            <person name="Morin E."/>
            <person name="Salamov A."/>
            <person name="Lipzen A."/>
            <person name="Mereny Z."/>
            <person name="Hegedus B."/>
            <person name="Baldrian P."/>
            <person name="Stursova M."/>
            <person name="Weitz H."/>
            <person name="Taylor A."/>
            <person name="Grigoriev I.V."/>
            <person name="Nagy L.G."/>
            <person name="Martin F."/>
            <person name="Kauserud H."/>
        </authorList>
    </citation>
    <scope>NUCLEOTIDE SEQUENCE</scope>
    <source>
        <strain evidence="1">CBHHK200</strain>
    </source>
</reference>
<keyword evidence="2" id="KW-1185">Reference proteome</keyword>
<evidence type="ECO:0000313" key="2">
    <source>
        <dbReference type="Proteomes" id="UP001218188"/>
    </source>
</evidence>
<name>A0AAD6WXE6_9AGAR</name>
<sequence>MDNYRVCTYLLIEPRKASEHVVQDVPLVELPLSAADIAAACGNVTAAAKSLCPTTETIVNLSRSALRFSTFVASTLRKIRTGSSSTCLKVSMTVRPSPPVKSNQDSKLKVHTEFQLKLNPNLGPFSLLKIPDPENSIVDSPAKFQSGNLSKSLKQMNRILAIYVEITTRRIIESARQLKSVGFSYVLSQLPANPPLTHRAGF</sequence>
<comment type="caution">
    <text evidence="1">The sequence shown here is derived from an EMBL/GenBank/DDBJ whole genome shotgun (WGS) entry which is preliminary data.</text>
</comment>
<dbReference type="EMBL" id="JARJCM010000165">
    <property type="protein sequence ID" value="KAJ7024729.1"/>
    <property type="molecule type" value="Genomic_DNA"/>
</dbReference>
<organism evidence="1 2">
    <name type="scientific">Mycena alexandri</name>
    <dbReference type="NCBI Taxonomy" id="1745969"/>
    <lineage>
        <taxon>Eukaryota</taxon>
        <taxon>Fungi</taxon>
        <taxon>Dikarya</taxon>
        <taxon>Basidiomycota</taxon>
        <taxon>Agaricomycotina</taxon>
        <taxon>Agaricomycetes</taxon>
        <taxon>Agaricomycetidae</taxon>
        <taxon>Agaricales</taxon>
        <taxon>Marasmiineae</taxon>
        <taxon>Mycenaceae</taxon>
        <taxon>Mycena</taxon>
    </lineage>
</organism>
<proteinExistence type="predicted"/>
<gene>
    <name evidence="1" type="ORF">C8F04DRAFT_1192137</name>
</gene>
<dbReference type="Proteomes" id="UP001218188">
    <property type="component" value="Unassembled WGS sequence"/>
</dbReference>
<protein>
    <submittedName>
        <fullName evidence="1">Uncharacterized protein</fullName>
    </submittedName>
</protein>
<accession>A0AAD6WXE6</accession>
<dbReference type="AlphaFoldDB" id="A0AAD6WXE6"/>